<evidence type="ECO:0000256" key="7">
    <source>
        <dbReference type="ARBA" id="ARBA00023160"/>
    </source>
</evidence>
<dbReference type="InterPro" id="IPR008278">
    <property type="entry name" value="4-PPantetheinyl_Trfase_dom"/>
</dbReference>
<keyword evidence="6 8" id="KW-0443">Lipid metabolism</keyword>
<evidence type="ECO:0000256" key="6">
    <source>
        <dbReference type="ARBA" id="ARBA00023098"/>
    </source>
</evidence>
<sequence>MIRGIGIDLCDIERMKKAVAREGFVKRLFSEGEIAYAKDKADAASHYAAAFAAKEALAKAGGWGLGKMGLDACEVVRTERGPVFNFSADFQRRLEEEGIIRVFLSLSHESGMAAAMVVLEG</sequence>
<dbReference type="STRING" id="1197717.BED41_08385"/>
<dbReference type="Gene3D" id="3.90.470.20">
    <property type="entry name" value="4'-phosphopantetheinyl transferase domain"/>
    <property type="match status" value="1"/>
</dbReference>
<evidence type="ECO:0000256" key="2">
    <source>
        <dbReference type="ARBA" id="ARBA00022679"/>
    </source>
</evidence>
<evidence type="ECO:0000259" key="9">
    <source>
        <dbReference type="Pfam" id="PF01648"/>
    </source>
</evidence>
<evidence type="ECO:0000256" key="8">
    <source>
        <dbReference type="HAMAP-Rule" id="MF_00101"/>
    </source>
</evidence>
<dbReference type="InterPro" id="IPR004568">
    <property type="entry name" value="Ppantetheine-prot_Trfase_dom"/>
</dbReference>
<protein>
    <recommendedName>
        <fullName evidence="8">Holo-[acyl-carrier-protein] synthase</fullName>
        <shortName evidence="8">Holo-ACP synthase</shortName>
        <ecNumber evidence="8">2.7.8.7</ecNumber>
    </recommendedName>
    <alternativeName>
        <fullName evidence="8">4'-phosphopantetheinyl transferase AcpS</fullName>
    </alternativeName>
</protein>
<dbReference type="KEGG" id="cpor:BED41_08385"/>
<dbReference type="GO" id="GO:0008897">
    <property type="term" value="F:holo-[acyl-carrier-protein] synthase activity"/>
    <property type="evidence" value="ECO:0007669"/>
    <property type="project" value="UniProtKB-UniRule"/>
</dbReference>
<proteinExistence type="inferred from homology"/>
<reference evidence="10" key="1">
    <citation type="submission" date="2016-08" db="EMBL/GenBank/DDBJ databases">
        <title>Complete genome of Cloacibacillus porcorum.</title>
        <authorList>
            <person name="Looft T."/>
            <person name="Bayles D.O."/>
            <person name="Alt D.P."/>
        </authorList>
    </citation>
    <scope>NUCLEOTIDE SEQUENCE [LARGE SCALE GENOMIC DNA]</scope>
    <source>
        <strain evidence="10">CL-84</strain>
    </source>
</reference>
<evidence type="ECO:0000256" key="1">
    <source>
        <dbReference type="ARBA" id="ARBA00022516"/>
    </source>
</evidence>
<dbReference type="EC" id="2.7.8.7" evidence="8"/>
<keyword evidence="2 8" id="KW-0808">Transferase</keyword>
<keyword evidence="8" id="KW-0963">Cytoplasm</keyword>
<dbReference type="NCBIfam" id="TIGR00516">
    <property type="entry name" value="acpS"/>
    <property type="match status" value="1"/>
</dbReference>
<dbReference type="SUPFAM" id="SSF56214">
    <property type="entry name" value="4'-phosphopantetheinyl transferase"/>
    <property type="match status" value="1"/>
</dbReference>
<dbReference type="Pfam" id="PF01648">
    <property type="entry name" value="ACPS"/>
    <property type="match status" value="1"/>
</dbReference>
<comment type="function">
    <text evidence="8">Transfers the 4'-phosphopantetheine moiety from coenzyme A to a Ser of acyl-carrier-protein.</text>
</comment>
<dbReference type="RefSeq" id="WP_066744814.1">
    <property type="nucleotide sequence ID" value="NZ_CP016757.1"/>
</dbReference>
<dbReference type="OrthoDB" id="517356at2"/>
<comment type="cofactor">
    <cofactor evidence="8">
        <name>Mg(2+)</name>
        <dbReference type="ChEBI" id="CHEBI:18420"/>
    </cofactor>
</comment>
<evidence type="ECO:0000313" key="11">
    <source>
        <dbReference type="Proteomes" id="UP000093044"/>
    </source>
</evidence>
<evidence type="ECO:0000256" key="5">
    <source>
        <dbReference type="ARBA" id="ARBA00022842"/>
    </source>
</evidence>
<keyword evidence="11" id="KW-1185">Reference proteome</keyword>
<dbReference type="EMBL" id="CP016757">
    <property type="protein sequence ID" value="ANZ45093.1"/>
    <property type="molecule type" value="Genomic_DNA"/>
</dbReference>
<keyword evidence="1 8" id="KW-0444">Lipid biosynthesis</keyword>
<keyword evidence="7 8" id="KW-0275">Fatty acid biosynthesis</keyword>
<organism evidence="10 11">
    <name type="scientific">Cloacibacillus porcorum</name>
    <dbReference type="NCBI Taxonomy" id="1197717"/>
    <lineage>
        <taxon>Bacteria</taxon>
        <taxon>Thermotogati</taxon>
        <taxon>Synergistota</taxon>
        <taxon>Synergistia</taxon>
        <taxon>Synergistales</taxon>
        <taxon>Synergistaceae</taxon>
        <taxon>Cloacibacillus</taxon>
    </lineage>
</organism>
<comment type="catalytic activity">
    <reaction evidence="8">
        <text>apo-[ACP] + CoA = holo-[ACP] + adenosine 3',5'-bisphosphate + H(+)</text>
        <dbReference type="Rhea" id="RHEA:12068"/>
        <dbReference type="Rhea" id="RHEA-COMP:9685"/>
        <dbReference type="Rhea" id="RHEA-COMP:9690"/>
        <dbReference type="ChEBI" id="CHEBI:15378"/>
        <dbReference type="ChEBI" id="CHEBI:29999"/>
        <dbReference type="ChEBI" id="CHEBI:57287"/>
        <dbReference type="ChEBI" id="CHEBI:58343"/>
        <dbReference type="ChEBI" id="CHEBI:64479"/>
        <dbReference type="EC" id="2.7.8.7"/>
    </reaction>
</comment>
<name>A0A1B2I567_9BACT</name>
<dbReference type="GO" id="GO:0000287">
    <property type="term" value="F:magnesium ion binding"/>
    <property type="evidence" value="ECO:0007669"/>
    <property type="project" value="UniProtKB-UniRule"/>
</dbReference>
<gene>
    <name evidence="8" type="primary">acpS</name>
    <name evidence="10" type="ORF">BED41_08385</name>
</gene>
<keyword evidence="4 8" id="KW-0276">Fatty acid metabolism</keyword>
<evidence type="ECO:0000256" key="3">
    <source>
        <dbReference type="ARBA" id="ARBA00022723"/>
    </source>
</evidence>
<evidence type="ECO:0000313" key="10">
    <source>
        <dbReference type="EMBL" id="ANZ45093.1"/>
    </source>
</evidence>
<dbReference type="AlphaFoldDB" id="A0A1B2I567"/>
<dbReference type="NCBIfam" id="TIGR00556">
    <property type="entry name" value="pantethn_trn"/>
    <property type="match status" value="1"/>
</dbReference>
<dbReference type="InterPro" id="IPR002582">
    <property type="entry name" value="ACPS"/>
</dbReference>
<keyword evidence="5 8" id="KW-0460">Magnesium</keyword>
<accession>A0A1B2I567</accession>
<feature type="binding site" evidence="8">
    <location>
        <position position="8"/>
    </location>
    <ligand>
        <name>Mg(2+)</name>
        <dbReference type="ChEBI" id="CHEBI:18420"/>
    </ligand>
</feature>
<dbReference type="InterPro" id="IPR037143">
    <property type="entry name" value="4-PPantetheinyl_Trfase_dom_sf"/>
</dbReference>
<comment type="subcellular location">
    <subcellularLocation>
        <location evidence="8">Cytoplasm</location>
    </subcellularLocation>
</comment>
<dbReference type="HAMAP" id="MF_00101">
    <property type="entry name" value="AcpS"/>
    <property type="match status" value="1"/>
</dbReference>
<evidence type="ECO:0000256" key="4">
    <source>
        <dbReference type="ARBA" id="ARBA00022832"/>
    </source>
</evidence>
<feature type="domain" description="4'-phosphopantetheinyl transferase" evidence="9">
    <location>
        <begin position="4"/>
        <end position="86"/>
    </location>
</feature>
<comment type="similarity">
    <text evidence="8">Belongs to the P-Pant transferase superfamily. AcpS family.</text>
</comment>
<keyword evidence="3 8" id="KW-0479">Metal-binding</keyword>
<feature type="binding site" evidence="8">
    <location>
        <position position="55"/>
    </location>
    <ligand>
        <name>Mg(2+)</name>
        <dbReference type="ChEBI" id="CHEBI:18420"/>
    </ligand>
</feature>
<dbReference type="Proteomes" id="UP000093044">
    <property type="component" value="Chromosome"/>
</dbReference>
<dbReference type="GeneID" id="83057868"/>
<dbReference type="GO" id="GO:0005737">
    <property type="term" value="C:cytoplasm"/>
    <property type="evidence" value="ECO:0007669"/>
    <property type="project" value="UniProtKB-SubCell"/>
</dbReference>
<dbReference type="GO" id="GO:0006633">
    <property type="term" value="P:fatty acid biosynthetic process"/>
    <property type="evidence" value="ECO:0007669"/>
    <property type="project" value="UniProtKB-UniRule"/>
</dbReference>